<dbReference type="InterPro" id="IPR017897">
    <property type="entry name" value="Thrombospondin_3_rpt"/>
</dbReference>
<dbReference type="PANTHER" id="PTHR10199:SF100">
    <property type="entry name" value="THROMBOSPONDIN, ISOFORM A"/>
    <property type="match status" value="1"/>
</dbReference>
<reference evidence="5" key="2">
    <citation type="submission" date="2024-08" db="UniProtKB">
        <authorList>
            <consortium name="EnsemblMetazoa"/>
        </authorList>
    </citation>
    <scope>IDENTIFICATION</scope>
</reference>
<evidence type="ECO:0000313" key="5">
    <source>
        <dbReference type="EnsemblMetazoa" id="XP_019756048.1"/>
    </source>
</evidence>
<dbReference type="GeneID" id="109534722"/>
<keyword evidence="6" id="KW-1185">Reference proteome</keyword>
<dbReference type="KEGG" id="dpa:125502823"/>
<evidence type="ECO:0000256" key="4">
    <source>
        <dbReference type="SAM" id="MobiDB-lite"/>
    </source>
</evidence>
<keyword evidence="1" id="KW-0732">Signal</keyword>
<dbReference type="PROSITE" id="PS51234">
    <property type="entry name" value="TSP3"/>
    <property type="match status" value="1"/>
</dbReference>
<dbReference type="PANTHER" id="PTHR10199">
    <property type="entry name" value="THROMBOSPONDIN"/>
    <property type="match status" value="1"/>
</dbReference>
<protein>
    <recommendedName>
        <fullName evidence="7">Thrombospondin</fullName>
    </recommendedName>
</protein>
<evidence type="ECO:0000256" key="2">
    <source>
        <dbReference type="ARBA" id="ARBA00022837"/>
    </source>
</evidence>
<dbReference type="KEGG" id="dpa:109534722"/>
<feature type="region of interest" description="Disordered" evidence="4">
    <location>
        <begin position="147"/>
        <end position="167"/>
    </location>
</feature>
<dbReference type="GO" id="GO:0005509">
    <property type="term" value="F:calcium ion binding"/>
    <property type="evidence" value="ECO:0007669"/>
    <property type="project" value="UniProtKB-UniRule"/>
</dbReference>
<dbReference type="InterPro" id="IPR028974">
    <property type="entry name" value="TSP_type-3_rpt"/>
</dbReference>
<sequence length="203" mass="22265">MPVQSKMKFSVSGEYICVCIVGWAGNGEICGRDSDLDSWPDDQLPCGEEHCRKDNCLDLPNSGQEDADGDGLGNACDPDPDGDNVISDDNCPFRPNADQRDSERNPDKIGDVCDNCVNVYNPDQSDIDNDDIGDACDPDMDNDGILNERDNCPRHANRNQLDSDGDGLGDVCDNCPSRYNPEQEDVNENLVGDVCETRNDIDR</sequence>
<dbReference type="SUPFAM" id="SSF103647">
    <property type="entry name" value="TSP type-3 repeat"/>
    <property type="match status" value="2"/>
</dbReference>
<dbReference type="RefSeq" id="XP_019756048.1">
    <property type="nucleotide sequence ID" value="XM_019900489.2"/>
</dbReference>
<dbReference type="Proteomes" id="UP000019118">
    <property type="component" value="Unassembled WGS sequence"/>
</dbReference>
<feature type="compositionally biased region" description="Basic and acidic residues" evidence="4">
    <location>
        <begin position="97"/>
        <end position="106"/>
    </location>
</feature>
<reference evidence="6" key="1">
    <citation type="journal article" date="2013" name="Genome Biol.">
        <title>Draft genome of the mountain pine beetle, Dendroctonus ponderosae Hopkins, a major forest pest.</title>
        <authorList>
            <person name="Keeling C.I."/>
            <person name="Yuen M.M."/>
            <person name="Liao N.Y."/>
            <person name="Docking T.R."/>
            <person name="Chan S.K."/>
            <person name="Taylor G.A."/>
            <person name="Palmquist D.L."/>
            <person name="Jackman S.D."/>
            <person name="Nguyen A."/>
            <person name="Li M."/>
            <person name="Henderson H."/>
            <person name="Janes J.K."/>
            <person name="Zhao Y."/>
            <person name="Pandoh P."/>
            <person name="Moore R."/>
            <person name="Sperling F.A."/>
            <person name="Huber D.P."/>
            <person name="Birol I."/>
            <person name="Jones S.J."/>
            <person name="Bohlmann J."/>
        </authorList>
    </citation>
    <scope>NUCLEOTIDE SEQUENCE</scope>
</reference>
<evidence type="ECO:0008006" key="7">
    <source>
        <dbReference type="Google" id="ProtNLM"/>
    </source>
</evidence>
<dbReference type="EnsemblMetazoa" id="XM_019900489.1">
    <property type="protein sequence ID" value="XP_019756048.1"/>
    <property type="gene ID" value="LOC109534722"/>
</dbReference>
<proteinExistence type="predicted"/>
<name>A0AAR5P4K4_DENPD</name>
<feature type="repeat" description="TSP type-3" evidence="3">
    <location>
        <begin position="125"/>
        <end position="160"/>
    </location>
</feature>
<accession>A0AAR5P4K4</accession>
<dbReference type="GeneID" id="125502823"/>
<dbReference type="AlphaFoldDB" id="A0AAR5P4K4"/>
<dbReference type="FunFam" id="4.10.1080.10:FF:000002">
    <property type="entry name" value="Thrombospondin 3"/>
    <property type="match status" value="1"/>
</dbReference>
<dbReference type="InterPro" id="IPR003367">
    <property type="entry name" value="Thrombospondin_3-like_rpt"/>
</dbReference>
<dbReference type="Pfam" id="PF02412">
    <property type="entry name" value="TSP_3"/>
    <property type="match status" value="3"/>
</dbReference>
<evidence type="ECO:0000256" key="1">
    <source>
        <dbReference type="ARBA" id="ARBA00022729"/>
    </source>
</evidence>
<feature type="region of interest" description="Disordered" evidence="4">
    <location>
        <begin position="62"/>
        <end position="106"/>
    </location>
</feature>
<evidence type="ECO:0000313" key="6">
    <source>
        <dbReference type="Proteomes" id="UP000019118"/>
    </source>
</evidence>
<organism evidence="5 6">
    <name type="scientific">Dendroctonus ponderosae</name>
    <name type="common">Mountain pine beetle</name>
    <dbReference type="NCBI Taxonomy" id="77166"/>
    <lineage>
        <taxon>Eukaryota</taxon>
        <taxon>Metazoa</taxon>
        <taxon>Ecdysozoa</taxon>
        <taxon>Arthropoda</taxon>
        <taxon>Hexapoda</taxon>
        <taxon>Insecta</taxon>
        <taxon>Pterygota</taxon>
        <taxon>Neoptera</taxon>
        <taxon>Endopterygota</taxon>
        <taxon>Coleoptera</taxon>
        <taxon>Polyphaga</taxon>
        <taxon>Cucujiformia</taxon>
        <taxon>Curculionidae</taxon>
        <taxon>Scolytinae</taxon>
        <taxon>Dendroctonus</taxon>
    </lineage>
</organism>
<evidence type="ECO:0000256" key="3">
    <source>
        <dbReference type="PROSITE-ProRule" id="PRU00634"/>
    </source>
</evidence>
<dbReference type="GO" id="GO:0007155">
    <property type="term" value="P:cell adhesion"/>
    <property type="evidence" value="ECO:0007669"/>
    <property type="project" value="InterPro"/>
</dbReference>
<dbReference type="Gene3D" id="4.10.1080.10">
    <property type="entry name" value="TSP type-3 repeat"/>
    <property type="match status" value="2"/>
</dbReference>
<keyword evidence="2 3" id="KW-0106">Calcium</keyword>
<dbReference type="RefSeq" id="XP_048518136.1">
    <property type="nucleotide sequence ID" value="XM_048662179.1"/>
</dbReference>